<dbReference type="InterPro" id="IPR046496">
    <property type="entry name" value="DUF6589"/>
</dbReference>
<name>A0A9P6PIT2_9FUNG</name>
<evidence type="ECO:0000259" key="1">
    <source>
        <dbReference type="Pfam" id="PF20231"/>
    </source>
</evidence>
<evidence type="ECO:0000313" key="2">
    <source>
        <dbReference type="EMBL" id="KAG0240224.1"/>
    </source>
</evidence>
<dbReference type="OrthoDB" id="2449229at2759"/>
<proteinExistence type="predicted"/>
<accession>A0A9P6PIT2</accession>
<evidence type="ECO:0000313" key="3">
    <source>
        <dbReference type="Proteomes" id="UP000726737"/>
    </source>
</evidence>
<feature type="domain" description="DUF6589" evidence="1">
    <location>
        <begin position="11"/>
        <end position="143"/>
    </location>
</feature>
<feature type="non-terminal residue" evidence="2">
    <location>
        <position position="1"/>
    </location>
</feature>
<protein>
    <recommendedName>
        <fullName evidence="1">DUF6589 domain-containing protein</fullName>
    </recommendedName>
</protein>
<dbReference type="Pfam" id="PF20231">
    <property type="entry name" value="DUF6589"/>
    <property type="match status" value="1"/>
</dbReference>
<keyword evidence="3" id="KW-1185">Reference proteome</keyword>
<comment type="caution">
    <text evidence="2">The sequence shown here is derived from an EMBL/GenBank/DDBJ whole genome shotgun (WGS) entry which is preliminary data.</text>
</comment>
<feature type="non-terminal residue" evidence="2">
    <location>
        <position position="143"/>
    </location>
</feature>
<reference evidence="2" key="1">
    <citation type="journal article" date="2020" name="Fungal Divers.">
        <title>Resolving the Mortierellaceae phylogeny through synthesis of multi-gene phylogenetics and phylogenomics.</title>
        <authorList>
            <person name="Vandepol N."/>
            <person name="Liber J."/>
            <person name="Desiro A."/>
            <person name="Na H."/>
            <person name="Kennedy M."/>
            <person name="Barry K."/>
            <person name="Grigoriev I.V."/>
            <person name="Miller A.N."/>
            <person name="O'Donnell K."/>
            <person name="Stajich J.E."/>
            <person name="Bonito G."/>
        </authorList>
    </citation>
    <scope>NUCLEOTIDE SEQUENCE</scope>
    <source>
        <strain evidence="2">KOD948</strain>
    </source>
</reference>
<dbReference type="Proteomes" id="UP000726737">
    <property type="component" value="Unassembled WGS sequence"/>
</dbReference>
<dbReference type="EMBL" id="JAAAJA010002443">
    <property type="protein sequence ID" value="KAG0240224.1"/>
    <property type="molecule type" value="Genomic_DNA"/>
</dbReference>
<dbReference type="AlphaFoldDB" id="A0A9P6PIT2"/>
<organism evidence="2 3">
    <name type="scientific">Mortierella polycephala</name>
    <dbReference type="NCBI Taxonomy" id="41804"/>
    <lineage>
        <taxon>Eukaryota</taxon>
        <taxon>Fungi</taxon>
        <taxon>Fungi incertae sedis</taxon>
        <taxon>Mucoromycota</taxon>
        <taxon>Mortierellomycotina</taxon>
        <taxon>Mortierellomycetes</taxon>
        <taxon>Mortierellales</taxon>
        <taxon>Mortierellaceae</taxon>
        <taxon>Mortierella</taxon>
    </lineage>
</organism>
<gene>
    <name evidence="2" type="ORF">BG011_003736</name>
</gene>
<sequence length="143" mass="16493">LGNAGPYLDPQPPVRTDDFLFDKADDKHLRTITQFYLVDVLQRHFDSFNYCSNDIPQLRPLEIKKTVTYPLPAMKIDQSSVEGNLEIIETIIKKMLKLPRSWFNSGKKIIVAGDQLTVSRVATLKRLRESDVSPYDRMEWAIP</sequence>